<proteinExistence type="inferred from homology"/>
<keyword evidence="2 4" id="KW-0560">Oxidoreductase</keyword>
<evidence type="ECO:0000313" key="4">
    <source>
        <dbReference type="EMBL" id="MBM7415462.1"/>
    </source>
</evidence>
<dbReference type="SUPFAM" id="SSF52218">
    <property type="entry name" value="Flavoproteins"/>
    <property type="match status" value="1"/>
</dbReference>
<dbReference type="GO" id="GO:0003955">
    <property type="term" value="F:NAD(P)H dehydrogenase (quinone) activity"/>
    <property type="evidence" value="ECO:0007669"/>
    <property type="project" value="UniProtKB-EC"/>
</dbReference>
<reference evidence="4 5" key="1">
    <citation type="submission" date="2021-01" db="EMBL/GenBank/DDBJ databases">
        <title>Genomics of switchgrass bacterial isolates.</title>
        <authorList>
            <person name="Shade A."/>
        </authorList>
    </citation>
    <scope>NUCLEOTIDE SEQUENCE [LARGE SCALE GENOMIC DNA]</scope>
    <source>
        <strain evidence="4 5">PvP111</strain>
    </source>
</reference>
<dbReference type="InterPro" id="IPR051545">
    <property type="entry name" value="NAD(P)H_dehydrogenase_qn"/>
</dbReference>
<evidence type="ECO:0000256" key="2">
    <source>
        <dbReference type="ARBA" id="ARBA00023002"/>
    </source>
</evidence>
<evidence type="ECO:0000313" key="5">
    <source>
        <dbReference type="Proteomes" id="UP000703038"/>
    </source>
</evidence>
<dbReference type="InterPro" id="IPR003680">
    <property type="entry name" value="Flavodoxin_fold"/>
</dbReference>
<evidence type="ECO:0000256" key="1">
    <source>
        <dbReference type="ARBA" id="ARBA00006252"/>
    </source>
</evidence>
<accession>A0ABS2KU53</accession>
<dbReference type="Pfam" id="PF02525">
    <property type="entry name" value="Flavodoxin_2"/>
    <property type="match status" value="1"/>
</dbReference>
<dbReference type="EMBL" id="JAFBBK010000001">
    <property type="protein sequence ID" value="MBM7415462.1"/>
    <property type="molecule type" value="Genomic_DNA"/>
</dbReference>
<dbReference type="PANTHER" id="PTHR10204">
    <property type="entry name" value="NAD P H OXIDOREDUCTASE-RELATED"/>
    <property type="match status" value="1"/>
</dbReference>
<feature type="domain" description="Flavodoxin-like fold" evidence="3">
    <location>
        <begin position="1"/>
        <end position="184"/>
    </location>
</feature>
<protein>
    <submittedName>
        <fullName evidence="4">NAD(P)H dehydrogenase (Quinone)</fullName>
        <ecNumber evidence="4">1.6.5.2</ecNumber>
    </submittedName>
</protein>
<evidence type="ECO:0000259" key="3">
    <source>
        <dbReference type="Pfam" id="PF02525"/>
    </source>
</evidence>
<organism evidence="4 5">
    <name type="scientific">Rhodococcoides corynebacterioides</name>
    <dbReference type="NCBI Taxonomy" id="53972"/>
    <lineage>
        <taxon>Bacteria</taxon>
        <taxon>Bacillati</taxon>
        <taxon>Actinomycetota</taxon>
        <taxon>Actinomycetes</taxon>
        <taxon>Mycobacteriales</taxon>
        <taxon>Nocardiaceae</taxon>
        <taxon>Rhodococcoides</taxon>
    </lineage>
</organism>
<gene>
    <name evidence="4" type="ORF">JOE42_002195</name>
</gene>
<dbReference type="EC" id="1.6.5.2" evidence="4"/>
<dbReference type="Gene3D" id="3.40.50.360">
    <property type="match status" value="1"/>
</dbReference>
<dbReference type="PANTHER" id="PTHR10204:SF34">
    <property type="entry name" value="NAD(P)H DEHYDROGENASE [QUINONE] 1 ISOFORM 1"/>
    <property type="match status" value="1"/>
</dbReference>
<keyword evidence="5" id="KW-1185">Reference proteome</keyword>
<sequence>MTTLVVVAHPDTTSFTQRLARSVADRLTEDEVSTAVADLHAEGFDPRFSLEDRAGYPAGGTPPADVLAEQRRLDGVDDLVLVFPVYWWSMPALLKGWVDRVFTDGWAFDTDVAPTGRKLDHLTVHLVMVAGEDAEGFAKRGYDTALSTQIITGILGYTGARTGLTTIVHDSEARSRNSLAREAAAIVDGVAARVRTSAAEASGVRSDAQNREVRDVSAVR</sequence>
<dbReference type="Proteomes" id="UP000703038">
    <property type="component" value="Unassembled WGS sequence"/>
</dbReference>
<comment type="caution">
    <text evidence="4">The sequence shown here is derived from an EMBL/GenBank/DDBJ whole genome shotgun (WGS) entry which is preliminary data.</text>
</comment>
<dbReference type="RefSeq" id="WP_204868505.1">
    <property type="nucleotide sequence ID" value="NZ_JAFBBK010000001.1"/>
</dbReference>
<name>A0ABS2KU53_9NOCA</name>
<comment type="similarity">
    <text evidence="1">Belongs to the NAD(P)H dehydrogenase (quinone) family.</text>
</comment>
<dbReference type="InterPro" id="IPR029039">
    <property type="entry name" value="Flavoprotein-like_sf"/>
</dbReference>